<dbReference type="KEGG" id="run:DR864_28890"/>
<evidence type="ECO:0000259" key="12">
    <source>
        <dbReference type="Pfam" id="PF00593"/>
    </source>
</evidence>
<evidence type="ECO:0000256" key="2">
    <source>
        <dbReference type="ARBA" id="ARBA00022448"/>
    </source>
</evidence>
<dbReference type="InterPro" id="IPR012910">
    <property type="entry name" value="Plug_dom"/>
</dbReference>
<keyword evidence="2 10" id="KW-0813">Transport</keyword>
<dbReference type="OrthoDB" id="9764669at2"/>
<dbReference type="Pfam" id="PF00593">
    <property type="entry name" value="TonB_dep_Rec_b-barrel"/>
    <property type="match status" value="1"/>
</dbReference>
<evidence type="ECO:0000313" key="15">
    <source>
        <dbReference type="Proteomes" id="UP000251993"/>
    </source>
</evidence>
<dbReference type="Gene3D" id="2.170.130.10">
    <property type="entry name" value="TonB-dependent receptor, plug domain"/>
    <property type="match status" value="1"/>
</dbReference>
<evidence type="ECO:0000256" key="10">
    <source>
        <dbReference type="PROSITE-ProRule" id="PRU01360"/>
    </source>
</evidence>
<organism evidence="14 15">
    <name type="scientific">Runella rosea</name>
    <dbReference type="NCBI Taxonomy" id="2259595"/>
    <lineage>
        <taxon>Bacteria</taxon>
        <taxon>Pseudomonadati</taxon>
        <taxon>Bacteroidota</taxon>
        <taxon>Cytophagia</taxon>
        <taxon>Cytophagales</taxon>
        <taxon>Spirosomataceae</taxon>
        <taxon>Runella</taxon>
    </lineage>
</organism>
<keyword evidence="15" id="KW-1185">Reference proteome</keyword>
<proteinExistence type="inferred from homology"/>
<geneLocation type="plasmid" evidence="14 15">
    <name>unnamed2</name>
</geneLocation>
<gene>
    <name evidence="14" type="ORF">DR864_28890</name>
</gene>
<keyword evidence="7 10" id="KW-0472">Membrane</keyword>
<evidence type="ECO:0000256" key="9">
    <source>
        <dbReference type="ARBA" id="ARBA00023237"/>
    </source>
</evidence>
<dbReference type="PANTHER" id="PTHR30069:SF29">
    <property type="entry name" value="HEMOGLOBIN AND HEMOGLOBIN-HAPTOGLOBIN-BINDING PROTEIN 1-RELATED"/>
    <property type="match status" value="1"/>
</dbReference>
<evidence type="ECO:0000256" key="6">
    <source>
        <dbReference type="ARBA" id="ARBA00023077"/>
    </source>
</evidence>
<evidence type="ECO:0000256" key="11">
    <source>
        <dbReference type="RuleBase" id="RU003357"/>
    </source>
</evidence>
<comment type="subcellular location">
    <subcellularLocation>
        <location evidence="1 10">Cell outer membrane</location>
        <topology evidence="1 10">Multi-pass membrane protein</topology>
    </subcellularLocation>
</comment>
<dbReference type="InterPro" id="IPR000531">
    <property type="entry name" value="Beta-barrel_TonB"/>
</dbReference>
<keyword evidence="5" id="KW-0732">Signal</keyword>
<evidence type="ECO:0000256" key="7">
    <source>
        <dbReference type="ARBA" id="ARBA00023136"/>
    </source>
</evidence>
<evidence type="ECO:0000256" key="5">
    <source>
        <dbReference type="ARBA" id="ARBA00022729"/>
    </source>
</evidence>
<feature type="domain" description="TonB-dependent receptor plug" evidence="13">
    <location>
        <begin position="142"/>
        <end position="250"/>
    </location>
</feature>
<reference evidence="14 15" key="1">
    <citation type="submission" date="2018-07" db="EMBL/GenBank/DDBJ databases">
        <title>Genome sequencing of Runella.</title>
        <authorList>
            <person name="Baek M.-G."/>
            <person name="Yi H."/>
        </authorList>
    </citation>
    <scope>NUCLEOTIDE SEQUENCE [LARGE SCALE GENOMIC DNA]</scope>
    <source>
        <strain evidence="14 15">HYN0085</strain>
        <plasmid evidence="14 15">unnamed2</plasmid>
    </source>
</reference>
<evidence type="ECO:0000259" key="13">
    <source>
        <dbReference type="Pfam" id="PF07715"/>
    </source>
</evidence>
<dbReference type="InterPro" id="IPR039426">
    <property type="entry name" value="TonB-dep_rcpt-like"/>
</dbReference>
<dbReference type="PROSITE" id="PS52016">
    <property type="entry name" value="TONB_DEPENDENT_REC_3"/>
    <property type="match status" value="1"/>
</dbReference>
<evidence type="ECO:0008006" key="16">
    <source>
        <dbReference type="Google" id="ProtNLM"/>
    </source>
</evidence>
<dbReference type="PANTHER" id="PTHR30069">
    <property type="entry name" value="TONB-DEPENDENT OUTER MEMBRANE RECEPTOR"/>
    <property type="match status" value="1"/>
</dbReference>
<dbReference type="SUPFAM" id="SSF56935">
    <property type="entry name" value="Porins"/>
    <property type="match status" value="1"/>
</dbReference>
<dbReference type="Gene3D" id="2.40.170.20">
    <property type="entry name" value="TonB-dependent receptor, beta-barrel domain"/>
    <property type="match status" value="1"/>
</dbReference>
<sequence length="870" mass="97860">MTCTMIKIIQLIKWGILIGACLQAVCSMGQICDETVSIPEAEKKYTTGNFDEVFQILLPCLKTEFSPTAKVQAYKILAMAHLAMDSSARAAESIQSLLAINPNFDPDFAASPQFKDMFQRIKDSQERIVQITSVSKRAENVLKVPATVIVITEKDFIRRGYQNLEQLLHDLSGFDIAKGNGPGYSNFYTRGYRSTSNDRMLMLIDGVEENDLASDNIPISRQYTLSDIDRVEVVYGPASTLYGNNAFMGVINIITKKYREIIDGNNKVRFNGQVKSGTWKTRYADGTIAVKTKDVAISVTGRLFESNEMNLSKYPEWNYDARNPAAYGTRLDRTGTDALNYINNTQLLTKFPNSDLFNVEFTNGVPSALRLTPKGAEKAAELDNRLFNGNALDKPVQFNDYSKNWYMKTKIEFKELTIAITNWKTDEGAVPWYTNLSRINTADLGRWITYYRSFAVTYNKVINDKFQIINLSSYRLHEIDGGTNLPSYRGYYNARLGIADLAAGTGPTYSTTYNYRVSNQFRNEFRALWSPLLNLDVNGGVEYRNSIIQGNYVTSGTGNPEEQGFPADTLRGGNNFRVFDVGIYAQATYRYSESLSLVGGLRVDNNRVRNNGGYGMVANPRLSAIYSKGNVILKAIYAEAFKDASYLQKYGTTAERRLNNPTLQPEKVRNLEFSLYYKPIKDLNITVAAYRANYSNAVGLASVVLENGTKTNQFQGIGRQRIWGIQAEANYQWNKLNVWSNFTYTNPLDLTSNLRISDIADFSFNIGANYQFTKSLRLNITSHYVGARKTGAGTSGSRNPIQLFDPYFIMDGALTYHDIIKGISLQVTSYNLLNKEYFVPGIREADNIVGASRFPQEKRNISLGILFEIK</sequence>
<keyword evidence="6 11" id="KW-0798">TonB box</keyword>
<comment type="similarity">
    <text evidence="10 11">Belongs to the TonB-dependent receptor family.</text>
</comment>
<keyword evidence="3 10" id="KW-1134">Transmembrane beta strand</keyword>
<feature type="domain" description="TonB-dependent receptor-like beta-barrel" evidence="12">
    <location>
        <begin position="388"/>
        <end position="832"/>
    </location>
</feature>
<dbReference type="InterPro" id="IPR036942">
    <property type="entry name" value="Beta-barrel_TonB_sf"/>
</dbReference>
<dbReference type="Pfam" id="PF07715">
    <property type="entry name" value="Plug"/>
    <property type="match status" value="1"/>
</dbReference>
<dbReference type="GO" id="GO:0009279">
    <property type="term" value="C:cell outer membrane"/>
    <property type="evidence" value="ECO:0007669"/>
    <property type="project" value="UniProtKB-SubCell"/>
</dbReference>
<dbReference type="Proteomes" id="UP000251993">
    <property type="component" value="Plasmid unnamed2"/>
</dbReference>
<accession>A0A344TTB1</accession>
<evidence type="ECO:0000256" key="4">
    <source>
        <dbReference type="ARBA" id="ARBA00022692"/>
    </source>
</evidence>
<keyword evidence="14" id="KW-0614">Plasmid</keyword>
<dbReference type="GO" id="GO:0044718">
    <property type="term" value="P:siderophore transmembrane transport"/>
    <property type="evidence" value="ECO:0007669"/>
    <property type="project" value="TreeGrafter"/>
</dbReference>
<dbReference type="AlphaFoldDB" id="A0A344TTB1"/>
<evidence type="ECO:0000256" key="3">
    <source>
        <dbReference type="ARBA" id="ARBA00022452"/>
    </source>
</evidence>
<dbReference type="InterPro" id="IPR037066">
    <property type="entry name" value="Plug_dom_sf"/>
</dbReference>
<evidence type="ECO:0000313" key="14">
    <source>
        <dbReference type="EMBL" id="AXE21882.1"/>
    </source>
</evidence>
<evidence type="ECO:0000256" key="1">
    <source>
        <dbReference type="ARBA" id="ARBA00004571"/>
    </source>
</evidence>
<dbReference type="GO" id="GO:0015344">
    <property type="term" value="F:siderophore uptake transmembrane transporter activity"/>
    <property type="evidence" value="ECO:0007669"/>
    <property type="project" value="TreeGrafter"/>
</dbReference>
<evidence type="ECO:0000256" key="8">
    <source>
        <dbReference type="ARBA" id="ARBA00023170"/>
    </source>
</evidence>
<dbReference type="EMBL" id="CP030852">
    <property type="protein sequence ID" value="AXE21882.1"/>
    <property type="molecule type" value="Genomic_DNA"/>
</dbReference>
<keyword evidence="8" id="KW-0675">Receptor</keyword>
<protein>
    <recommendedName>
        <fullName evidence="16">TonB-dependent receptor plug domain-containing protein</fullName>
    </recommendedName>
</protein>
<keyword evidence="9 10" id="KW-0998">Cell outer membrane</keyword>
<name>A0A344TTB1_9BACT</name>
<keyword evidence="4 10" id="KW-0812">Transmembrane</keyword>